<dbReference type="PROSITE" id="PS51668">
    <property type="entry name" value="TSAA_2"/>
    <property type="match status" value="1"/>
</dbReference>
<dbReference type="Gene3D" id="2.40.30.70">
    <property type="entry name" value="YaeB-like"/>
    <property type="match status" value="1"/>
</dbReference>
<dbReference type="EMBL" id="QFGA01000002">
    <property type="protein sequence ID" value="TEB06056.1"/>
    <property type="molecule type" value="Genomic_DNA"/>
</dbReference>
<evidence type="ECO:0000256" key="2">
    <source>
        <dbReference type="ARBA" id="ARBA00033753"/>
    </source>
</evidence>
<dbReference type="Pfam" id="PF01980">
    <property type="entry name" value="TrmO_N"/>
    <property type="match status" value="1"/>
</dbReference>
<dbReference type="RefSeq" id="WP_190258679.1">
    <property type="nucleotide sequence ID" value="NZ_QFGA01000002.1"/>
</dbReference>
<organism evidence="4 5">
    <name type="scientific">Pelotomaculum schinkii</name>
    <dbReference type="NCBI Taxonomy" id="78350"/>
    <lineage>
        <taxon>Bacteria</taxon>
        <taxon>Bacillati</taxon>
        <taxon>Bacillota</taxon>
        <taxon>Clostridia</taxon>
        <taxon>Eubacteriales</taxon>
        <taxon>Desulfotomaculaceae</taxon>
        <taxon>Pelotomaculum</taxon>
    </lineage>
</organism>
<dbReference type="InterPro" id="IPR040372">
    <property type="entry name" value="YaeB-like"/>
</dbReference>
<dbReference type="InterPro" id="IPR036413">
    <property type="entry name" value="YaeB-like_sf"/>
</dbReference>
<evidence type="ECO:0000313" key="4">
    <source>
        <dbReference type="EMBL" id="TEB06056.1"/>
    </source>
</evidence>
<dbReference type="Proteomes" id="UP000298324">
    <property type="component" value="Unassembled WGS sequence"/>
</dbReference>
<feature type="domain" description="TsaA-like" evidence="3">
    <location>
        <begin position="7"/>
        <end position="136"/>
    </location>
</feature>
<evidence type="ECO:0000259" key="3">
    <source>
        <dbReference type="PROSITE" id="PS51668"/>
    </source>
</evidence>
<protein>
    <submittedName>
        <fullName evidence="4">S-adenosyl-L-methionine-binding protein</fullName>
    </submittedName>
</protein>
<evidence type="ECO:0000313" key="5">
    <source>
        <dbReference type="Proteomes" id="UP000298324"/>
    </source>
</evidence>
<dbReference type="InterPro" id="IPR036414">
    <property type="entry name" value="YaeB_N_sf"/>
</dbReference>
<name>A0A4Y7RB66_9FIRM</name>
<dbReference type="PANTHER" id="PTHR12818">
    <property type="entry name" value="TRNA (ADENINE(37)-N6)-METHYLTRANSFERASE"/>
    <property type="match status" value="1"/>
</dbReference>
<evidence type="ECO:0000256" key="1">
    <source>
        <dbReference type="ARBA" id="ARBA00022691"/>
    </source>
</evidence>
<reference evidence="4 5" key="1">
    <citation type="journal article" date="2018" name="Environ. Microbiol.">
        <title>Novel energy conservation strategies and behaviour of Pelotomaculum schinkii driving syntrophic propionate catabolism.</title>
        <authorList>
            <person name="Hidalgo-Ahumada C.A.P."/>
            <person name="Nobu M.K."/>
            <person name="Narihiro T."/>
            <person name="Tamaki H."/>
            <person name="Liu W.T."/>
            <person name="Kamagata Y."/>
            <person name="Stams A.J.M."/>
            <person name="Imachi H."/>
            <person name="Sousa D.Z."/>
        </authorList>
    </citation>
    <scope>NUCLEOTIDE SEQUENCE [LARGE SCALE GENOMIC DNA]</scope>
    <source>
        <strain evidence="4 5">HH</strain>
    </source>
</reference>
<keyword evidence="1" id="KW-0949">S-adenosyl-L-methionine</keyword>
<dbReference type="PANTHER" id="PTHR12818:SF0">
    <property type="entry name" value="TRNA (ADENINE(37)-N6)-METHYLTRANSFERASE"/>
    <property type="match status" value="1"/>
</dbReference>
<comment type="similarity">
    <text evidence="2">Belongs to the tRNA methyltransferase O family.</text>
</comment>
<proteinExistence type="inferred from homology"/>
<gene>
    <name evidence="4" type="ORF">Psch_03098</name>
</gene>
<dbReference type="InterPro" id="IPR023370">
    <property type="entry name" value="TrmO-like_N"/>
</dbReference>
<dbReference type="SUPFAM" id="SSF118196">
    <property type="entry name" value="YaeB-like"/>
    <property type="match status" value="1"/>
</dbReference>
<accession>A0A4Y7RB66</accession>
<dbReference type="NCBIfam" id="TIGR00104">
    <property type="entry name" value="tRNA_TsaA"/>
    <property type="match status" value="1"/>
</dbReference>
<dbReference type="Gene3D" id="3.30.1330.130">
    <property type="match status" value="1"/>
</dbReference>
<dbReference type="InterPro" id="IPR003814">
    <property type="entry name" value="FmdEsu_dom"/>
</dbReference>
<dbReference type="CDD" id="cd09281">
    <property type="entry name" value="UPF0066"/>
    <property type="match status" value="1"/>
</dbReference>
<keyword evidence="5" id="KW-1185">Reference proteome</keyword>
<dbReference type="Pfam" id="PF02663">
    <property type="entry name" value="FmdE"/>
    <property type="match status" value="1"/>
</dbReference>
<sequence length="267" mass="30381">MPANIVLKPIGIVISRYSDPKRPSDTHEKAAIEIYPEYEEALLRIREHSHFWILSWFHLMDRRALTAAPCRLNHHLPEYGVFGLRSPARPNPIGLSLVTLDRVEGRRLYVTGLDAVDGTPVLDIKPYFEDDIIFSPRTPHIYPLNREMHRSILLKQALAHHQEECIDLLLAVRMSLIATERLGQLNSPDLYVTVEGSPCLADTIQGLSRARLANPPRFTYRPDASLGRTTWRRGGKVLIITARQLLEKGDFLALSDADILEVKERKD</sequence>
<dbReference type="AlphaFoldDB" id="A0A4Y7RB66"/>
<dbReference type="SUPFAM" id="SSF143555">
    <property type="entry name" value="FwdE-like"/>
    <property type="match status" value="1"/>
</dbReference>
<comment type="caution">
    <text evidence="4">The sequence shown here is derived from an EMBL/GenBank/DDBJ whole genome shotgun (WGS) entry which is preliminary data.</text>
</comment>